<comment type="similarity">
    <text evidence="1 5">Belongs to the 5-formyltetrahydrofolate cyclo-ligase family.</text>
</comment>
<dbReference type="Pfam" id="PF01812">
    <property type="entry name" value="5-FTHF_cyc-lig"/>
    <property type="match status" value="1"/>
</dbReference>
<keyword evidence="3 4" id="KW-0067">ATP-binding</keyword>
<gene>
    <name evidence="6" type="ORF">RradSPS_2550</name>
    <name evidence="7" type="ORF">SIL72_00380</name>
</gene>
<dbReference type="PANTHER" id="PTHR23407">
    <property type="entry name" value="ATPASE INHIBITOR/5-FORMYLTETRAHYDROFOLATE CYCLO-LIGASE"/>
    <property type="match status" value="1"/>
</dbReference>
<feature type="binding site" evidence="4">
    <location>
        <position position="59"/>
    </location>
    <ligand>
        <name>substrate</name>
    </ligand>
</feature>
<dbReference type="HOGENOM" id="CLU_066245_1_1_11"/>
<dbReference type="Proteomes" id="UP001281130">
    <property type="component" value="Unassembled WGS sequence"/>
</dbReference>
<dbReference type="GO" id="GO:0005524">
    <property type="term" value="F:ATP binding"/>
    <property type="evidence" value="ECO:0007669"/>
    <property type="project" value="UniProtKB-KW"/>
</dbReference>
<evidence type="ECO:0000256" key="1">
    <source>
        <dbReference type="ARBA" id="ARBA00010638"/>
    </source>
</evidence>
<evidence type="ECO:0000256" key="3">
    <source>
        <dbReference type="ARBA" id="ARBA00022840"/>
    </source>
</evidence>
<protein>
    <recommendedName>
        <fullName evidence="5">5-formyltetrahydrofolate cyclo-ligase</fullName>
        <ecNumber evidence="5">6.3.3.2</ecNumber>
    </recommendedName>
</protein>
<keyword evidence="8" id="KW-1185">Reference proteome</keyword>
<evidence type="ECO:0000256" key="5">
    <source>
        <dbReference type="RuleBase" id="RU361279"/>
    </source>
</evidence>
<reference evidence="7" key="2">
    <citation type="submission" date="2023-11" db="EMBL/GenBank/DDBJ databases">
        <title>MicrobeMod: A computational toolkit for identifying prokaryotic methylation and restriction-modification with nanopore sequencing.</title>
        <authorList>
            <person name="Crits-Christoph A."/>
            <person name="Kang S.C."/>
            <person name="Lee H."/>
            <person name="Ostrov N."/>
        </authorList>
    </citation>
    <scope>NUCLEOTIDE SEQUENCE</scope>
    <source>
        <strain evidence="7">ATCC 51242</strain>
    </source>
</reference>
<dbReference type="AlphaFoldDB" id="A0A023X658"/>
<dbReference type="PATRIC" id="fig|42256.3.peg.2599"/>
<accession>A0A023X658</accession>
<dbReference type="EMBL" id="CP007514">
    <property type="protein sequence ID" value="AHY47833.1"/>
    <property type="molecule type" value="Genomic_DNA"/>
</dbReference>
<dbReference type="STRING" id="42256.RradSPS_2550"/>
<dbReference type="InterPro" id="IPR024185">
    <property type="entry name" value="FTHF_cligase-like_sf"/>
</dbReference>
<dbReference type="EC" id="6.3.3.2" evidence="5"/>
<dbReference type="PANTHER" id="PTHR23407:SF1">
    <property type="entry name" value="5-FORMYLTETRAHYDROFOLATE CYCLO-LIGASE"/>
    <property type="match status" value="1"/>
</dbReference>
<feature type="binding site" evidence="4">
    <location>
        <begin position="137"/>
        <end position="145"/>
    </location>
    <ligand>
        <name>ATP</name>
        <dbReference type="ChEBI" id="CHEBI:30616"/>
    </ligand>
</feature>
<evidence type="ECO:0000256" key="2">
    <source>
        <dbReference type="ARBA" id="ARBA00022741"/>
    </source>
</evidence>
<keyword evidence="5" id="KW-0479">Metal-binding</keyword>
<comment type="catalytic activity">
    <reaction evidence="5">
        <text>(6S)-5-formyl-5,6,7,8-tetrahydrofolate + ATP = (6R)-5,10-methenyltetrahydrofolate + ADP + phosphate</text>
        <dbReference type="Rhea" id="RHEA:10488"/>
        <dbReference type="ChEBI" id="CHEBI:30616"/>
        <dbReference type="ChEBI" id="CHEBI:43474"/>
        <dbReference type="ChEBI" id="CHEBI:57455"/>
        <dbReference type="ChEBI" id="CHEBI:57457"/>
        <dbReference type="ChEBI" id="CHEBI:456216"/>
        <dbReference type="EC" id="6.3.3.2"/>
    </reaction>
</comment>
<evidence type="ECO:0000313" key="8">
    <source>
        <dbReference type="Proteomes" id="UP000025229"/>
    </source>
</evidence>
<dbReference type="NCBIfam" id="TIGR02727">
    <property type="entry name" value="MTHFS_bact"/>
    <property type="match status" value="1"/>
</dbReference>
<dbReference type="RefSeq" id="WP_038683131.1">
    <property type="nucleotide sequence ID" value="NZ_CP007514.1"/>
</dbReference>
<dbReference type="KEGG" id="rrd:RradSPS_2550"/>
<evidence type="ECO:0000313" key="7">
    <source>
        <dbReference type="EMBL" id="MDX5892472.1"/>
    </source>
</evidence>
<dbReference type="Proteomes" id="UP000025229">
    <property type="component" value="Chromosome"/>
</dbReference>
<keyword evidence="6" id="KW-0436">Ligase</keyword>
<reference evidence="6" key="1">
    <citation type="submission" date="2014-03" db="EMBL/GenBank/DDBJ databases">
        <title>Complete genome sequence of the Radio-Resistant Rubrobacter radiotolerans RSPS-4.</title>
        <authorList>
            <person name="Egas C.C."/>
            <person name="Barroso C.C."/>
            <person name="Froufe H.J.C."/>
            <person name="Pacheco J.J."/>
            <person name="Albuquerque L.L."/>
            <person name="da Costa M.M.S."/>
        </authorList>
    </citation>
    <scope>NUCLEOTIDE SEQUENCE [LARGE SCALE GENOMIC DNA]</scope>
    <source>
        <strain evidence="6">RSPS-4</strain>
    </source>
</reference>
<dbReference type="EMBL" id="JAWXXX010000001">
    <property type="protein sequence ID" value="MDX5892472.1"/>
    <property type="molecule type" value="Genomic_DNA"/>
</dbReference>
<dbReference type="SUPFAM" id="SSF100950">
    <property type="entry name" value="NagB/RpiA/CoA transferase-like"/>
    <property type="match status" value="1"/>
</dbReference>
<keyword evidence="2 4" id="KW-0547">Nucleotide-binding</keyword>
<proteinExistence type="inferred from homology"/>
<dbReference type="PIRSF" id="PIRSF006806">
    <property type="entry name" value="FTHF_cligase"/>
    <property type="match status" value="1"/>
</dbReference>
<name>A0A023X658_RUBRA</name>
<dbReference type="GO" id="GO:0030272">
    <property type="term" value="F:5-formyltetrahydrofolate cyclo-ligase activity"/>
    <property type="evidence" value="ECO:0007669"/>
    <property type="project" value="UniProtKB-EC"/>
</dbReference>
<dbReference type="GO" id="GO:0035999">
    <property type="term" value="P:tetrahydrofolate interconversion"/>
    <property type="evidence" value="ECO:0007669"/>
    <property type="project" value="TreeGrafter"/>
</dbReference>
<dbReference type="InterPro" id="IPR002698">
    <property type="entry name" value="FTHF_cligase"/>
</dbReference>
<keyword evidence="5" id="KW-0460">Magnesium</keyword>
<comment type="cofactor">
    <cofactor evidence="5">
        <name>Mg(2+)</name>
        <dbReference type="ChEBI" id="CHEBI:18420"/>
    </cofactor>
</comment>
<dbReference type="Gene3D" id="3.40.50.10420">
    <property type="entry name" value="NagB/RpiA/CoA transferase-like"/>
    <property type="match status" value="1"/>
</dbReference>
<dbReference type="GO" id="GO:0009396">
    <property type="term" value="P:folic acid-containing compound biosynthetic process"/>
    <property type="evidence" value="ECO:0007669"/>
    <property type="project" value="TreeGrafter"/>
</dbReference>
<evidence type="ECO:0000256" key="4">
    <source>
        <dbReference type="PIRSR" id="PIRSR006806-1"/>
    </source>
</evidence>
<dbReference type="GO" id="GO:0046872">
    <property type="term" value="F:metal ion binding"/>
    <property type="evidence" value="ECO:0007669"/>
    <property type="project" value="UniProtKB-KW"/>
</dbReference>
<dbReference type="eggNOG" id="COG0212">
    <property type="taxonomic scope" value="Bacteria"/>
</dbReference>
<dbReference type="InterPro" id="IPR037171">
    <property type="entry name" value="NagB/RpiA_transferase-like"/>
</dbReference>
<feature type="binding site" evidence="4">
    <location>
        <begin position="8"/>
        <end position="12"/>
    </location>
    <ligand>
        <name>ATP</name>
        <dbReference type="ChEBI" id="CHEBI:30616"/>
    </ligand>
</feature>
<evidence type="ECO:0000313" key="6">
    <source>
        <dbReference type="EMBL" id="AHY47833.1"/>
    </source>
</evidence>
<organism evidence="6 8">
    <name type="scientific">Rubrobacter radiotolerans</name>
    <name type="common">Arthrobacter radiotolerans</name>
    <dbReference type="NCBI Taxonomy" id="42256"/>
    <lineage>
        <taxon>Bacteria</taxon>
        <taxon>Bacillati</taxon>
        <taxon>Actinomycetota</taxon>
        <taxon>Rubrobacteria</taxon>
        <taxon>Rubrobacterales</taxon>
        <taxon>Rubrobacteraceae</taxon>
        <taxon>Rubrobacter</taxon>
    </lineage>
</organism>
<sequence>MEGARRTKAALRREVLARRDALPPEKRRVSGEAMLLAVANLPAYRAAGTVLAYCGFGSEPDTVPFLEAALREGRRLLLPRIERDERRLALHRVRGLGDLVSGPWGIREPAPELPEVGAEEADFVLVPGVAFDARGGRLGYGGGFYDVLLGGLSERPPLVAAAFEVQVVEKVPTEAHDVLVDLVVTETGPVRS</sequence>